<dbReference type="FunFam" id="3.40.50.2020:FF:000003">
    <property type="entry name" value="Uracil phosphoribosyltransferase"/>
    <property type="match status" value="1"/>
</dbReference>
<evidence type="ECO:0000259" key="16">
    <source>
        <dbReference type="Pfam" id="PF14681"/>
    </source>
</evidence>
<evidence type="ECO:0000256" key="10">
    <source>
        <dbReference type="ARBA" id="ARBA00031082"/>
    </source>
</evidence>
<comment type="similarity">
    <text evidence="2 15">Belongs to the UPRTase family.</text>
</comment>
<dbReference type="GO" id="GO:0005525">
    <property type="term" value="F:GTP binding"/>
    <property type="evidence" value="ECO:0007669"/>
    <property type="project" value="UniProtKB-KW"/>
</dbReference>
<dbReference type="EC" id="2.4.2.9" evidence="3 15"/>
<keyword evidence="5 15" id="KW-0328">Glycosyltransferase</keyword>
<evidence type="ECO:0000256" key="11">
    <source>
        <dbReference type="ARBA" id="ARBA00052919"/>
    </source>
</evidence>
<keyword evidence="4 15" id="KW-0021">Allosteric enzyme</keyword>
<dbReference type="GO" id="GO:0044206">
    <property type="term" value="P:UMP salvage"/>
    <property type="evidence" value="ECO:0007669"/>
    <property type="project" value="UniProtKB-UniRule"/>
</dbReference>
<evidence type="ECO:0000256" key="1">
    <source>
        <dbReference type="ARBA" id="ARBA00005180"/>
    </source>
</evidence>
<dbReference type="OrthoDB" id="9781675at2"/>
<dbReference type="Proteomes" id="UP000067444">
    <property type="component" value="Chromosome"/>
</dbReference>
<keyword evidence="9 15" id="KW-0342">GTP-binding</keyword>
<dbReference type="NCBIfam" id="NF001097">
    <property type="entry name" value="PRK00129.1"/>
    <property type="match status" value="1"/>
</dbReference>
<comment type="function">
    <text evidence="12 15">Catalyzes the conversion of uracil and 5-phospho-alpha-D-ribose 1-diphosphate (PRPP) to UMP and diphosphate.</text>
</comment>
<sequence length="212" mass="23343">MTDLPHLTHVKHPLVQHKLTLMRDKNTSTAVFRQLLREISQLLAYEVTRELPMTTKQIETPMEPMDAPTLEGRKLALISILRAGNGLLDGMLELIPSARVGFVGLYRDEETLQPVQYYFKVPDNMNERLVIAVDPMLATGNSSIAAIDLLKKSGAKNIRFLCLLASPEGIAAMKEAHPDVPIVTASVDSHLNDNGYIVPGLGDAGDRMFGTK</sequence>
<proteinExistence type="inferred from homology"/>
<dbReference type="InterPro" id="IPR005765">
    <property type="entry name" value="UPRT"/>
</dbReference>
<dbReference type="GO" id="GO:0005737">
    <property type="term" value="C:cytoplasm"/>
    <property type="evidence" value="ECO:0007669"/>
    <property type="project" value="UniProtKB-ARBA"/>
</dbReference>
<dbReference type="HAMAP" id="MF_01218_B">
    <property type="entry name" value="Upp_B"/>
    <property type="match status" value="1"/>
</dbReference>
<dbReference type="SUPFAM" id="SSF53271">
    <property type="entry name" value="PRTase-like"/>
    <property type="match status" value="1"/>
</dbReference>
<feature type="domain" description="Phosphoribosyltransferase" evidence="16">
    <location>
        <begin position="10"/>
        <end position="211"/>
    </location>
</feature>
<evidence type="ECO:0000256" key="14">
    <source>
        <dbReference type="ARBA" id="ARBA00079807"/>
    </source>
</evidence>
<dbReference type="InterPro" id="IPR050054">
    <property type="entry name" value="UPRTase/APRTase"/>
</dbReference>
<evidence type="ECO:0000256" key="15">
    <source>
        <dbReference type="HAMAP-Rule" id="MF_01218"/>
    </source>
</evidence>
<evidence type="ECO:0000256" key="13">
    <source>
        <dbReference type="ARBA" id="ARBA00072146"/>
    </source>
</evidence>
<dbReference type="InterPro" id="IPR034332">
    <property type="entry name" value="Upp_B"/>
</dbReference>
<dbReference type="EMBL" id="CP012160">
    <property type="protein sequence ID" value="AKS46830.1"/>
    <property type="molecule type" value="Genomic_DNA"/>
</dbReference>
<keyword evidence="7 15" id="KW-0547">Nucleotide-binding</keyword>
<evidence type="ECO:0000256" key="2">
    <source>
        <dbReference type="ARBA" id="ARBA00009516"/>
    </source>
</evidence>
<comment type="activity regulation">
    <text evidence="15">Allosterically activated by GTP.</text>
</comment>
<dbReference type="STRING" id="1458307.OSB_22940"/>
<keyword evidence="18" id="KW-1185">Reference proteome</keyword>
<dbReference type="GO" id="GO:0000287">
    <property type="term" value="F:magnesium ion binding"/>
    <property type="evidence" value="ECO:0007669"/>
    <property type="project" value="UniProtKB-UniRule"/>
</dbReference>
<dbReference type="Pfam" id="PF14681">
    <property type="entry name" value="UPRTase"/>
    <property type="match status" value="1"/>
</dbReference>
<reference evidence="17 18" key="1">
    <citation type="journal article" date="2015" name="Genome Announc.">
        <title>Closed Genome Sequence of Octadecabacter temperatus SB1, the First Mesophilic Species of the Genus Octadecabacter.</title>
        <authorList>
            <person name="Voget S."/>
            <person name="Billerbeck S."/>
            <person name="Simon M."/>
            <person name="Daniel R."/>
        </authorList>
    </citation>
    <scope>NUCLEOTIDE SEQUENCE [LARGE SCALE GENOMIC DNA]</scope>
    <source>
        <strain evidence="17 18">SB1</strain>
    </source>
</reference>
<evidence type="ECO:0000256" key="4">
    <source>
        <dbReference type="ARBA" id="ARBA00022533"/>
    </source>
</evidence>
<comment type="catalytic activity">
    <reaction evidence="11 15">
        <text>UMP + diphosphate = 5-phospho-alpha-D-ribose 1-diphosphate + uracil</text>
        <dbReference type="Rhea" id="RHEA:13017"/>
        <dbReference type="ChEBI" id="CHEBI:17568"/>
        <dbReference type="ChEBI" id="CHEBI:33019"/>
        <dbReference type="ChEBI" id="CHEBI:57865"/>
        <dbReference type="ChEBI" id="CHEBI:58017"/>
        <dbReference type="EC" id="2.4.2.9"/>
    </reaction>
</comment>
<evidence type="ECO:0000256" key="12">
    <source>
        <dbReference type="ARBA" id="ARBA00056901"/>
    </source>
</evidence>
<protein>
    <recommendedName>
        <fullName evidence="13 15">Uracil phosphoribosyltransferase</fullName>
        <ecNumber evidence="3 15">2.4.2.9</ecNumber>
    </recommendedName>
    <alternativeName>
        <fullName evidence="10 15">UMP pyrophosphorylase</fullName>
    </alternativeName>
    <alternativeName>
        <fullName evidence="14 15">UPRTase</fullName>
    </alternativeName>
</protein>
<dbReference type="InterPro" id="IPR029057">
    <property type="entry name" value="PRTase-like"/>
</dbReference>
<feature type="binding site" evidence="15">
    <location>
        <begin position="202"/>
        <end position="204"/>
    </location>
    <ligand>
        <name>uracil</name>
        <dbReference type="ChEBI" id="CHEBI:17568"/>
    </ligand>
</feature>
<dbReference type="GO" id="GO:0004845">
    <property type="term" value="F:uracil phosphoribosyltransferase activity"/>
    <property type="evidence" value="ECO:0007669"/>
    <property type="project" value="UniProtKB-UniRule"/>
</dbReference>
<evidence type="ECO:0000256" key="7">
    <source>
        <dbReference type="ARBA" id="ARBA00022741"/>
    </source>
</evidence>
<evidence type="ECO:0000256" key="5">
    <source>
        <dbReference type="ARBA" id="ARBA00022676"/>
    </source>
</evidence>
<evidence type="ECO:0000256" key="8">
    <source>
        <dbReference type="ARBA" id="ARBA00022842"/>
    </source>
</evidence>
<evidence type="ECO:0000256" key="6">
    <source>
        <dbReference type="ARBA" id="ARBA00022679"/>
    </source>
</evidence>
<accession>A0A0K0Y7D0</accession>
<dbReference type="PATRIC" id="fig|1458307.3.peg.2313"/>
<feature type="binding site" evidence="15">
    <location>
        <position position="82"/>
    </location>
    <ligand>
        <name>5-phospho-alpha-D-ribose 1-diphosphate</name>
        <dbReference type="ChEBI" id="CHEBI:58017"/>
    </ligand>
</feature>
<feature type="binding site" evidence="15">
    <location>
        <position position="197"/>
    </location>
    <ligand>
        <name>uracil</name>
        <dbReference type="ChEBI" id="CHEBI:17568"/>
    </ligand>
</feature>
<name>A0A0K0Y7D0_9RHOB</name>
<dbReference type="KEGG" id="otm:OSB_22940"/>
<evidence type="ECO:0000313" key="18">
    <source>
        <dbReference type="Proteomes" id="UP000067444"/>
    </source>
</evidence>
<dbReference type="PANTHER" id="PTHR32315:SF4">
    <property type="entry name" value="URACIL PHOSPHORIBOSYLTRANSFERASE, CHLOROPLASTIC"/>
    <property type="match status" value="1"/>
</dbReference>
<comment type="cofactor">
    <cofactor evidence="15">
        <name>Mg(2+)</name>
        <dbReference type="ChEBI" id="CHEBI:18420"/>
    </cofactor>
    <text evidence="15">Binds 1 Mg(2+) ion per subunit. The magnesium is bound as Mg-PRPP.</text>
</comment>
<evidence type="ECO:0000313" key="17">
    <source>
        <dbReference type="EMBL" id="AKS46830.1"/>
    </source>
</evidence>
<evidence type="ECO:0000256" key="3">
    <source>
        <dbReference type="ARBA" id="ARBA00011894"/>
    </source>
</evidence>
<dbReference type="InterPro" id="IPR000836">
    <property type="entry name" value="PRTase_dom"/>
</dbReference>
<evidence type="ECO:0000256" key="9">
    <source>
        <dbReference type="ARBA" id="ARBA00023134"/>
    </source>
</evidence>
<feature type="binding site" evidence="15">
    <location>
        <position position="107"/>
    </location>
    <ligand>
        <name>5-phospho-alpha-D-ribose 1-diphosphate</name>
        <dbReference type="ChEBI" id="CHEBI:58017"/>
    </ligand>
</feature>
<feature type="binding site" evidence="15">
    <location>
        <position position="203"/>
    </location>
    <ligand>
        <name>5-phospho-alpha-D-ribose 1-diphosphate</name>
        <dbReference type="ChEBI" id="CHEBI:58017"/>
    </ligand>
</feature>
<dbReference type="PANTHER" id="PTHR32315">
    <property type="entry name" value="ADENINE PHOSPHORIBOSYLTRANSFERASE"/>
    <property type="match status" value="1"/>
</dbReference>
<organism evidence="17 18">
    <name type="scientific">Octadecabacter temperatus</name>
    <dbReference type="NCBI Taxonomy" id="1458307"/>
    <lineage>
        <taxon>Bacteria</taxon>
        <taxon>Pseudomonadati</taxon>
        <taxon>Pseudomonadota</taxon>
        <taxon>Alphaproteobacteria</taxon>
        <taxon>Rhodobacterales</taxon>
        <taxon>Roseobacteraceae</taxon>
        <taxon>Octadecabacter</taxon>
    </lineage>
</organism>
<feature type="binding site" evidence="15">
    <location>
        <begin position="134"/>
        <end position="142"/>
    </location>
    <ligand>
        <name>5-phospho-alpha-D-ribose 1-diphosphate</name>
        <dbReference type="ChEBI" id="CHEBI:58017"/>
    </ligand>
</feature>
<dbReference type="CDD" id="cd06223">
    <property type="entry name" value="PRTases_typeI"/>
    <property type="match status" value="1"/>
</dbReference>
<dbReference type="Gene3D" id="3.40.50.2020">
    <property type="match status" value="1"/>
</dbReference>
<dbReference type="RefSeq" id="WP_049835101.1">
    <property type="nucleotide sequence ID" value="NZ_CP012160.1"/>
</dbReference>
<keyword evidence="8 15" id="KW-0460">Magnesium</keyword>
<dbReference type="GO" id="GO:0006223">
    <property type="term" value="P:uracil salvage"/>
    <property type="evidence" value="ECO:0007669"/>
    <property type="project" value="InterPro"/>
</dbReference>
<dbReference type="UniPathway" id="UPA00574">
    <property type="reaction ID" value="UER00636"/>
</dbReference>
<gene>
    <name evidence="15 17" type="primary">upp</name>
    <name evidence="17" type="ORF">OSB_22940</name>
</gene>
<dbReference type="NCBIfam" id="TIGR01091">
    <property type="entry name" value="upp"/>
    <property type="match status" value="1"/>
</dbReference>
<dbReference type="AlphaFoldDB" id="A0A0K0Y7D0"/>
<keyword evidence="6 15" id="KW-0808">Transferase</keyword>
<comment type="pathway">
    <text evidence="1 15">Pyrimidine metabolism; UMP biosynthesis via salvage pathway; UMP from uracil: step 1/1.</text>
</comment>